<organism evidence="1 2">
    <name type="scientific">Scopulibacillus darangshiensis</name>
    <dbReference type="NCBI Taxonomy" id="442528"/>
    <lineage>
        <taxon>Bacteria</taxon>
        <taxon>Bacillati</taxon>
        <taxon>Bacillota</taxon>
        <taxon>Bacilli</taxon>
        <taxon>Bacillales</taxon>
        <taxon>Sporolactobacillaceae</taxon>
        <taxon>Scopulibacillus</taxon>
    </lineage>
</organism>
<dbReference type="OrthoDB" id="2943866at2"/>
<protein>
    <submittedName>
        <fullName evidence="1">Uncharacterized protein</fullName>
    </submittedName>
</protein>
<evidence type="ECO:0000313" key="2">
    <source>
        <dbReference type="Proteomes" id="UP000295416"/>
    </source>
</evidence>
<dbReference type="AlphaFoldDB" id="A0A4R2P552"/>
<sequence>MPAIVLCGQVNINSMSSESSISSGQNNQPEWNFQGKWNMGNGFQVGLTNTINVLNIIYDGDVIDTPAVQPEGFNPVPTAQV</sequence>
<reference evidence="1 2" key="1">
    <citation type="submission" date="2019-03" db="EMBL/GenBank/DDBJ databases">
        <title>Genomic Encyclopedia of Type Strains, Phase IV (KMG-IV): sequencing the most valuable type-strain genomes for metagenomic binning, comparative biology and taxonomic classification.</title>
        <authorList>
            <person name="Goeker M."/>
        </authorList>
    </citation>
    <scope>NUCLEOTIDE SEQUENCE [LARGE SCALE GENOMIC DNA]</scope>
    <source>
        <strain evidence="1 2">DSM 19377</strain>
    </source>
</reference>
<dbReference type="RefSeq" id="WP_132746210.1">
    <property type="nucleotide sequence ID" value="NZ_SLXK01000014.1"/>
</dbReference>
<dbReference type="EMBL" id="SLXK01000014">
    <property type="protein sequence ID" value="TCP28905.1"/>
    <property type="molecule type" value="Genomic_DNA"/>
</dbReference>
<name>A0A4R2P552_9BACL</name>
<keyword evidence="2" id="KW-1185">Reference proteome</keyword>
<proteinExistence type="predicted"/>
<gene>
    <name evidence="1" type="ORF">EV207_11427</name>
</gene>
<accession>A0A4R2P552</accession>
<comment type="caution">
    <text evidence="1">The sequence shown here is derived from an EMBL/GenBank/DDBJ whole genome shotgun (WGS) entry which is preliminary data.</text>
</comment>
<evidence type="ECO:0000313" key="1">
    <source>
        <dbReference type="EMBL" id="TCP28905.1"/>
    </source>
</evidence>
<dbReference type="Proteomes" id="UP000295416">
    <property type="component" value="Unassembled WGS sequence"/>
</dbReference>